<evidence type="ECO:0000313" key="3">
    <source>
        <dbReference type="Proteomes" id="UP000261580"/>
    </source>
</evidence>
<dbReference type="AlphaFoldDB" id="A0A3Q4HPF3"/>
<dbReference type="Proteomes" id="UP000261580">
    <property type="component" value="Unassembled WGS sequence"/>
</dbReference>
<dbReference type="InterPro" id="IPR049134">
    <property type="entry name" value="MCLN_ECD"/>
</dbReference>
<evidence type="ECO:0000259" key="1">
    <source>
        <dbReference type="Pfam" id="PF21381"/>
    </source>
</evidence>
<accession>A0A3Q4HPF3</accession>
<dbReference type="GO" id="GO:0072345">
    <property type="term" value="F:NAADP-sensitive calcium-release channel activity"/>
    <property type="evidence" value="ECO:0007669"/>
    <property type="project" value="TreeGrafter"/>
</dbReference>
<reference evidence="2" key="2">
    <citation type="submission" date="2025-09" db="UniProtKB">
        <authorList>
            <consortium name="Ensembl"/>
        </authorList>
    </citation>
    <scope>IDENTIFICATION</scope>
</reference>
<dbReference type="PANTHER" id="PTHR12127">
    <property type="entry name" value="MUCOLIPIN"/>
    <property type="match status" value="1"/>
</dbReference>
<dbReference type="Pfam" id="PF21381">
    <property type="entry name" value="MCLN_ECD"/>
    <property type="match status" value="1"/>
</dbReference>
<feature type="domain" description="Mucolipin extracytosolic" evidence="1">
    <location>
        <begin position="91"/>
        <end position="242"/>
    </location>
</feature>
<keyword evidence="3" id="KW-1185">Reference proteome</keyword>
<dbReference type="GeneTree" id="ENSGT00950000183036"/>
<dbReference type="Bgee" id="ENSNBRG00000019429">
    <property type="expression patterns" value="Expressed in zone of skin and 2 other cell types or tissues"/>
</dbReference>
<reference evidence="2" key="1">
    <citation type="submission" date="2025-08" db="UniProtKB">
        <authorList>
            <consortium name="Ensembl"/>
        </authorList>
    </citation>
    <scope>IDENTIFICATION</scope>
</reference>
<dbReference type="GO" id="GO:0005886">
    <property type="term" value="C:plasma membrane"/>
    <property type="evidence" value="ECO:0007669"/>
    <property type="project" value="TreeGrafter"/>
</dbReference>
<dbReference type="GO" id="GO:0005765">
    <property type="term" value="C:lysosomal membrane"/>
    <property type="evidence" value="ECO:0007669"/>
    <property type="project" value="TreeGrafter"/>
</dbReference>
<evidence type="ECO:0000313" key="2">
    <source>
        <dbReference type="Ensembl" id="ENSNBRP00000025485.1"/>
    </source>
</evidence>
<proteinExistence type="predicted"/>
<organism evidence="2 3">
    <name type="scientific">Neolamprologus brichardi</name>
    <name type="common">Fairy cichlid</name>
    <name type="synonym">Lamprologus brichardi</name>
    <dbReference type="NCBI Taxonomy" id="32507"/>
    <lineage>
        <taxon>Eukaryota</taxon>
        <taxon>Metazoa</taxon>
        <taxon>Chordata</taxon>
        <taxon>Craniata</taxon>
        <taxon>Vertebrata</taxon>
        <taxon>Euteleostomi</taxon>
        <taxon>Actinopterygii</taxon>
        <taxon>Neopterygii</taxon>
        <taxon>Teleostei</taxon>
        <taxon>Neoteleostei</taxon>
        <taxon>Acanthomorphata</taxon>
        <taxon>Ovalentaria</taxon>
        <taxon>Cichlomorphae</taxon>
        <taxon>Cichliformes</taxon>
        <taxon>Cichlidae</taxon>
        <taxon>African cichlids</taxon>
        <taxon>Pseudocrenilabrinae</taxon>
        <taxon>Lamprologini</taxon>
        <taxon>Neolamprologus</taxon>
    </lineage>
</organism>
<dbReference type="PANTHER" id="PTHR12127:SF5">
    <property type="entry name" value="MUCOLIPIN-3"/>
    <property type="match status" value="1"/>
</dbReference>
<name>A0A3Q4HPF3_NEOBR</name>
<dbReference type="Ensembl" id="ENSNBRT00000026152.1">
    <property type="protein sequence ID" value="ENSNBRP00000025485.1"/>
    <property type="gene ID" value="ENSNBRG00000019429.1"/>
</dbReference>
<protein>
    <submittedName>
        <fullName evidence="2">Mucolipin TRP cation channel 3</fullName>
    </submittedName>
</protein>
<sequence>MSIILDMEESDDLYDVRETNDPSSWEDQHPQCLQDGAKVQRLRRKIKYYFMNPCEKYHARGRKPWKLILQIIKIAIITIQLVLFGLSNQMVVTFKDENLMTFKHLFLKDYVDGGIAPYALYRQADVYDHIEYVIQQYRLLHNITLSNHEYEEKHSVYTPLLLCQEFYRNGTIYPSNETFEIDAHVDTGKSYLSKKHSKWLSAHVPALSSRLISVKITFVLKAINLQTVRHRELPDCYDFTLINTLRSLNGQLWEN</sequence>
<dbReference type="InterPro" id="IPR039031">
    <property type="entry name" value="Mucolipin"/>
</dbReference>